<dbReference type="GO" id="GO:0015171">
    <property type="term" value="F:amino acid transmembrane transporter activity"/>
    <property type="evidence" value="ECO:0007669"/>
    <property type="project" value="TreeGrafter"/>
</dbReference>
<keyword evidence="4 6" id="KW-1133">Transmembrane helix</keyword>
<dbReference type="EMBL" id="CP002014">
    <property type="protein sequence ID" value="ADG18628.1"/>
    <property type="molecule type" value="Genomic_DNA"/>
</dbReference>
<dbReference type="AlphaFoldDB" id="D5WJI3"/>
<proteinExistence type="predicted"/>
<feature type="transmembrane region" description="Helical" evidence="6">
    <location>
        <begin position="6"/>
        <end position="28"/>
    </location>
</feature>
<dbReference type="KEGG" id="bge:BC1002_4661"/>
<comment type="subcellular location">
    <subcellularLocation>
        <location evidence="1">Cell membrane</location>
        <topology evidence="1">Multi-pass membrane protein</topology>
    </subcellularLocation>
</comment>
<dbReference type="eggNOG" id="COG1280">
    <property type="taxonomic scope" value="Bacteria"/>
</dbReference>
<keyword evidence="5 6" id="KW-0472">Membrane</keyword>
<feature type="transmembrane region" description="Helical" evidence="6">
    <location>
        <begin position="124"/>
        <end position="145"/>
    </location>
</feature>
<dbReference type="PANTHER" id="PTHR30086:SF20">
    <property type="entry name" value="ARGININE EXPORTER PROTEIN ARGO-RELATED"/>
    <property type="match status" value="1"/>
</dbReference>
<evidence type="ECO:0000256" key="1">
    <source>
        <dbReference type="ARBA" id="ARBA00004651"/>
    </source>
</evidence>
<dbReference type="Pfam" id="PF01810">
    <property type="entry name" value="LysE"/>
    <property type="match status" value="1"/>
</dbReference>
<protein>
    <submittedName>
        <fullName evidence="7">Lysine exporter protein (LYSE/YGGA)</fullName>
    </submittedName>
</protein>
<reference evidence="7 8" key="2">
    <citation type="journal article" date="2012" name="J. Bacteriol.">
        <title>Genome Sequences of Burkholderia sp. Strains CCGE1002 and H160, Isolated from Legume Nodules in Mexico and Brazil.</title>
        <authorList>
            <person name="Ormeno-Orrillo E."/>
            <person name="Rogel M.A."/>
            <person name="Chueire L.M."/>
            <person name="Tiedje J.M."/>
            <person name="Martinez-Romero E."/>
            <person name="Hungria M."/>
        </authorList>
    </citation>
    <scope>NUCLEOTIDE SEQUENCE [LARGE SCALE GENOMIC DNA]</scope>
    <source>
        <strain evidence="7 8">CCGE1002</strain>
    </source>
</reference>
<dbReference type="PANTHER" id="PTHR30086">
    <property type="entry name" value="ARGININE EXPORTER PROTEIN ARGO"/>
    <property type="match status" value="1"/>
</dbReference>
<dbReference type="InterPro" id="IPR001123">
    <property type="entry name" value="LeuE-type"/>
</dbReference>
<reference evidence="8" key="1">
    <citation type="submission" date="2010-04" db="EMBL/GenBank/DDBJ databases">
        <title>Complete sequence of chromosome 2 of Burkholderia sp. CCGE1002.</title>
        <authorList>
            <consortium name="US DOE Joint Genome Institute"/>
            <person name="Lucas S."/>
            <person name="Copeland A."/>
            <person name="Lapidus A."/>
            <person name="Cheng J.-F."/>
            <person name="Bruce D."/>
            <person name="Goodwin L."/>
            <person name="Pitluck S."/>
            <person name="Chertkov O."/>
            <person name="Detter J.C."/>
            <person name="Han C."/>
            <person name="Tapia R."/>
            <person name="Land M."/>
            <person name="Hauser L."/>
            <person name="Kyrpides N."/>
            <person name="Ovchinnikova G."/>
            <person name="Martinez-Romero E."/>
            <person name="Hernandez M.A.R."/>
            <person name="Tiedje J.M."/>
            <person name="Woyke T."/>
        </authorList>
    </citation>
    <scope>NUCLEOTIDE SEQUENCE [LARGE SCALE GENOMIC DNA]</scope>
    <source>
        <strain evidence="8">CCGE1002</strain>
    </source>
</reference>
<evidence type="ECO:0000256" key="4">
    <source>
        <dbReference type="ARBA" id="ARBA00022989"/>
    </source>
</evidence>
<dbReference type="RefSeq" id="WP_013092424.1">
    <property type="nucleotide sequence ID" value="NC_014118.1"/>
</dbReference>
<dbReference type="GO" id="GO:0005886">
    <property type="term" value="C:plasma membrane"/>
    <property type="evidence" value="ECO:0007669"/>
    <property type="project" value="UniProtKB-SubCell"/>
</dbReference>
<gene>
    <name evidence="7" type="ordered locus">BC1002_4661</name>
</gene>
<feature type="transmembrane region" description="Helical" evidence="6">
    <location>
        <begin position="157"/>
        <end position="176"/>
    </location>
</feature>
<feature type="transmembrane region" description="Helical" evidence="6">
    <location>
        <begin position="197"/>
        <end position="216"/>
    </location>
</feature>
<organism evidence="7 8">
    <name type="scientific">Paraburkholderia atlantica</name>
    <dbReference type="NCBI Taxonomy" id="2654982"/>
    <lineage>
        <taxon>Bacteria</taxon>
        <taxon>Pseudomonadati</taxon>
        <taxon>Pseudomonadota</taxon>
        <taxon>Betaproteobacteria</taxon>
        <taxon>Burkholderiales</taxon>
        <taxon>Burkholderiaceae</taxon>
        <taxon>Paraburkholderia</taxon>
    </lineage>
</organism>
<dbReference type="STRING" id="640511.BC1002_4661"/>
<keyword evidence="2" id="KW-1003">Cell membrane</keyword>
<keyword evidence="3 6" id="KW-0812">Transmembrane</keyword>
<feature type="transmembrane region" description="Helical" evidence="6">
    <location>
        <begin position="71"/>
        <end position="88"/>
    </location>
</feature>
<dbReference type="PIRSF" id="PIRSF006324">
    <property type="entry name" value="LeuE"/>
    <property type="match status" value="1"/>
</dbReference>
<sequence length="224" mass="24004">MSFHTWLLFAAAYLLTTISPGPNVLLVIRNSVRYGSRGAAASVAGNLLAQGVVVALVALGVGAVLTTLPPLFVAMKVLGAGYLMYLGIRQLCGGGNRQVSQPAQPTGVASPAHTFERNKVFREALLVSGSNPKTMIFLSAFMPQFIDHERGLPEQFIVMYLTIAVTVALVHTIYSFGVRGIHRRVGASRWIAALKRGSGLVFVALGIKLLTVQRAWSVAMTARK</sequence>
<feature type="transmembrane region" description="Helical" evidence="6">
    <location>
        <begin position="40"/>
        <end position="65"/>
    </location>
</feature>
<evidence type="ECO:0000256" key="5">
    <source>
        <dbReference type="ARBA" id="ARBA00023136"/>
    </source>
</evidence>
<evidence type="ECO:0000256" key="3">
    <source>
        <dbReference type="ARBA" id="ARBA00022692"/>
    </source>
</evidence>
<evidence type="ECO:0000313" key="8">
    <source>
        <dbReference type="Proteomes" id="UP000002190"/>
    </source>
</evidence>
<evidence type="ECO:0000313" key="7">
    <source>
        <dbReference type="EMBL" id="ADG18628.1"/>
    </source>
</evidence>
<accession>D5WJI3</accession>
<evidence type="ECO:0000256" key="2">
    <source>
        <dbReference type="ARBA" id="ARBA00022475"/>
    </source>
</evidence>
<dbReference type="HOGENOM" id="CLU_079569_2_3_4"/>
<name>D5WJI3_PARAM</name>
<dbReference type="GeneID" id="301095886"/>
<dbReference type="Proteomes" id="UP000002190">
    <property type="component" value="Chromosome 2"/>
</dbReference>
<evidence type="ECO:0000256" key="6">
    <source>
        <dbReference type="SAM" id="Phobius"/>
    </source>
</evidence>